<evidence type="ECO:0000313" key="3">
    <source>
        <dbReference type="Proteomes" id="UP000887566"/>
    </source>
</evidence>
<keyword evidence="1" id="KW-1133">Transmembrane helix</keyword>
<proteinExistence type="predicted"/>
<dbReference type="Proteomes" id="UP000887566">
    <property type="component" value="Unplaced"/>
</dbReference>
<evidence type="ECO:0000256" key="1">
    <source>
        <dbReference type="SAM" id="Phobius"/>
    </source>
</evidence>
<dbReference type="AlphaFoldDB" id="A0A914X707"/>
<keyword evidence="2" id="KW-0732">Signal</keyword>
<organism evidence="3 4">
    <name type="scientific">Plectus sambesii</name>
    <dbReference type="NCBI Taxonomy" id="2011161"/>
    <lineage>
        <taxon>Eukaryota</taxon>
        <taxon>Metazoa</taxon>
        <taxon>Ecdysozoa</taxon>
        <taxon>Nematoda</taxon>
        <taxon>Chromadorea</taxon>
        <taxon>Plectida</taxon>
        <taxon>Plectina</taxon>
        <taxon>Plectoidea</taxon>
        <taxon>Plectidae</taxon>
        <taxon>Plectus</taxon>
    </lineage>
</organism>
<evidence type="ECO:0000256" key="2">
    <source>
        <dbReference type="SAM" id="SignalP"/>
    </source>
</evidence>
<evidence type="ECO:0000313" key="4">
    <source>
        <dbReference type="WBParaSite" id="PSAMB.scaffold6284size9812.g28215.t1"/>
    </source>
</evidence>
<feature type="signal peptide" evidence="2">
    <location>
        <begin position="1"/>
        <end position="20"/>
    </location>
</feature>
<dbReference type="WBParaSite" id="PSAMB.scaffold6284size9812.g28215.t1">
    <property type="protein sequence ID" value="PSAMB.scaffold6284size9812.g28215.t1"/>
    <property type="gene ID" value="PSAMB.scaffold6284size9812.g28215"/>
</dbReference>
<sequence length="190" mass="21039">MLVTLIPSSALLLLLETRHTARVGSCHSSRQLHSLSDYISATRDMFIMDVVGLVAIGPLRRALNCALLVGLILFGLHIYQRQSHKEADPKPDDLLRFAHEDMFVNRRDPFQAIGRLGRLDYLCIVALAACDVMQARDCMMVDLLTIVRAIATLSLLFTPAFFGGAVQSVKTAGRTAIALRASIQRFVKFL</sequence>
<keyword evidence="1" id="KW-0812">Transmembrane</keyword>
<reference evidence="4" key="1">
    <citation type="submission" date="2022-11" db="UniProtKB">
        <authorList>
            <consortium name="WormBaseParasite"/>
        </authorList>
    </citation>
    <scope>IDENTIFICATION</scope>
</reference>
<keyword evidence="3" id="KW-1185">Reference proteome</keyword>
<protein>
    <submittedName>
        <fullName evidence="4">Uncharacterized protein</fullName>
    </submittedName>
</protein>
<feature type="transmembrane region" description="Helical" evidence="1">
    <location>
        <begin position="143"/>
        <end position="162"/>
    </location>
</feature>
<name>A0A914X707_9BILA</name>
<accession>A0A914X707</accession>
<feature type="chain" id="PRO_5037363863" evidence="2">
    <location>
        <begin position="21"/>
        <end position="190"/>
    </location>
</feature>
<keyword evidence="1" id="KW-0472">Membrane</keyword>